<name>A0A2P2P1K9_RHIMU</name>
<feature type="region of interest" description="Disordered" evidence="1">
    <location>
        <begin position="1"/>
        <end position="25"/>
    </location>
</feature>
<dbReference type="EMBL" id="GGEC01068202">
    <property type="protein sequence ID" value="MBX48686.1"/>
    <property type="molecule type" value="Transcribed_RNA"/>
</dbReference>
<evidence type="ECO:0000313" key="2">
    <source>
        <dbReference type="EMBL" id="MBX48686.1"/>
    </source>
</evidence>
<sequence>MYNKFNSELTKEIYSESPKDPRAKCKGKVKLGEQNMKHKSLEHVQDTHQCIIMPIKTTEKTKLGRSLSNVVKLEEALAAVTIASLEGTSRKAELLAQDSEIENIKNLDNNAALPNMQIIKKEKTCRTL</sequence>
<proteinExistence type="predicted"/>
<dbReference type="AlphaFoldDB" id="A0A2P2P1K9"/>
<organism evidence="2">
    <name type="scientific">Rhizophora mucronata</name>
    <name type="common">Asiatic mangrove</name>
    <dbReference type="NCBI Taxonomy" id="61149"/>
    <lineage>
        <taxon>Eukaryota</taxon>
        <taxon>Viridiplantae</taxon>
        <taxon>Streptophyta</taxon>
        <taxon>Embryophyta</taxon>
        <taxon>Tracheophyta</taxon>
        <taxon>Spermatophyta</taxon>
        <taxon>Magnoliopsida</taxon>
        <taxon>eudicotyledons</taxon>
        <taxon>Gunneridae</taxon>
        <taxon>Pentapetalae</taxon>
        <taxon>rosids</taxon>
        <taxon>fabids</taxon>
        <taxon>Malpighiales</taxon>
        <taxon>Rhizophoraceae</taxon>
        <taxon>Rhizophora</taxon>
    </lineage>
</organism>
<evidence type="ECO:0000256" key="1">
    <source>
        <dbReference type="SAM" id="MobiDB-lite"/>
    </source>
</evidence>
<accession>A0A2P2P1K9</accession>
<protein>
    <submittedName>
        <fullName evidence="2">Uncharacterized protein</fullName>
    </submittedName>
</protein>
<feature type="compositionally biased region" description="Basic and acidic residues" evidence="1">
    <location>
        <begin position="9"/>
        <end position="23"/>
    </location>
</feature>
<reference evidence="2" key="1">
    <citation type="submission" date="2018-02" db="EMBL/GenBank/DDBJ databases">
        <title>Rhizophora mucronata_Transcriptome.</title>
        <authorList>
            <person name="Meera S.P."/>
            <person name="Sreeshan A."/>
            <person name="Augustine A."/>
        </authorList>
    </citation>
    <scope>NUCLEOTIDE SEQUENCE</scope>
    <source>
        <tissue evidence="2">Leaf</tissue>
    </source>
</reference>